<name>G0Z2L3_POPNI</name>
<sequence length="211" mass="23187">MRMMGSAFLVLSFLLFALAAKPLPRVAAGAAPEPVLDIAGKVLRTGTNYYDILPVERGRGGGITFAITGHKSCPVDVMLEDYEDSDGLPLQFIPANRKKGVIRLSTDLNIKFPGPASCAATAVWKVEKYDKLTSQMFISTSGVEGNPGPETVDNWFKIEKYGNDYKLVFCPTVCNDHCKVLCKDIGIYVDKEGFKRLALSDVPLKVKFKKF</sequence>
<dbReference type="InterPro" id="IPR002160">
    <property type="entry name" value="Prot_inh_Kunz-lg"/>
</dbReference>
<accession>G0Z2L3</accession>
<reference evidence="2" key="1">
    <citation type="journal article" date="2011" name="Tree Genet. Genomes">
        <title>Kunitz-type trypsin inhibitor gene family in Arabidopsis and Populus trichocarpa and its expression response to wounding and herbivore in Populus nigra.</title>
        <authorList>
            <person name="Ma Y."/>
            <person name="Zhao Q."/>
            <person name="Lu M."/>
            <person name="Wang J."/>
        </authorList>
    </citation>
    <scope>NUCLEOTIDE SEQUENCE</scope>
</reference>
<dbReference type="PRINTS" id="PR00291">
    <property type="entry name" value="KUNITZINHBTR"/>
</dbReference>
<keyword evidence="1" id="KW-0732">Signal</keyword>
<dbReference type="SUPFAM" id="SSF50386">
    <property type="entry name" value="STI-like"/>
    <property type="match status" value="1"/>
</dbReference>
<dbReference type="KEGG" id="pnz:133698149"/>
<dbReference type="GO" id="GO:0004866">
    <property type="term" value="F:endopeptidase inhibitor activity"/>
    <property type="evidence" value="ECO:0007669"/>
    <property type="project" value="InterPro"/>
</dbReference>
<feature type="signal peptide" evidence="1">
    <location>
        <begin position="1"/>
        <end position="19"/>
    </location>
</feature>
<protein>
    <submittedName>
        <fullName evidence="2">Kunitz-type trypsin inhibitor B4</fullName>
    </submittedName>
</protein>
<dbReference type="AlphaFoldDB" id="G0Z2L3"/>
<feature type="chain" id="PRO_5003411640" evidence="1">
    <location>
        <begin position="20"/>
        <end position="211"/>
    </location>
</feature>
<evidence type="ECO:0000256" key="1">
    <source>
        <dbReference type="SAM" id="SignalP"/>
    </source>
</evidence>
<dbReference type="MEROPS" id="I03.030"/>
<dbReference type="CDD" id="cd23375">
    <property type="entry name" value="beta-trefoil_STI_VvMLP-like"/>
    <property type="match status" value="1"/>
</dbReference>
<evidence type="ECO:0000313" key="2">
    <source>
        <dbReference type="EMBL" id="AEK26927.1"/>
    </source>
</evidence>
<dbReference type="PANTHER" id="PTHR33107:SF5">
    <property type="entry name" value="KUNITZ TRYPSIN INHIBITOR 5"/>
    <property type="match status" value="1"/>
</dbReference>
<dbReference type="InterPro" id="IPR011065">
    <property type="entry name" value="Kunitz_inhibitor_STI-like_sf"/>
</dbReference>
<dbReference type="Pfam" id="PF00197">
    <property type="entry name" value="Kunitz_legume"/>
    <property type="match status" value="1"/>
</dbReference>
<dbReference type="Gene3D" id="2.80.10.50">
    <property type="match status" value="1"/>
</dbReference>
<dbReference type="PANTHER" id="PTHR33107">
    <property type="entry name" value="KUNITZ TRYPSIN INHIBITOR 2"/>
    <property type="match status" value="1"/>
</dbReference>
<proteinExistence type="evidence at transcript level"/>
<organism evidence="2">
    <name type="scientific">Populus nigra</name>
    <name type="common">Lombardy poplar</name>
    <dbReference type="NCBI Taxonomy" id="3691"/>
    <lineage>
        <taxon>Eukaryota</taxon>
        <taxon>Viridiplantae</taxon>
        <taxon>Streptophyta</taxon>
        <taxon>Embryophyta</taxon>
        <taxon>Tracheophyta</taxon>
        <taxon>Spermatophyta</taxon>
        <taxon>Magnoliopsida</taxon>
        <taxon>eudicotyledons</taxon>
        <taxon>Gunneridae</taxon>
        <taxon>Pentapetalae</taxon>
        <taxon>rosids</taxon>
        <taxon>fabids</taxon>
        <taxon>Malpighiales</taxon>
        <taxon>Salicaceae</taxon>
        <taxon>Saliceae</taxon>
        <taxon>Populus</taxon>
    </lineage>
</organism>
<dbReference type="RefSeq" id="XP_061976967.1">
    <property type="nucleotide sequence ID" value="XM_062120983.1"/>
</dbReference>
<dbReference type="SMART" id="SM00452">
    <property type="entry name" value="STI"/>
    <property type="match status" value="1"/>
</dbReference>
<dbReference type="GeneID" id="133698149"/>
<dbReference type="EMBL" id="HQ874444">
    <property type="protein sequence ID" value="AEK26927.1"/>
    <property type="molecule type" value="mRNA"/>
</dbReference>